<dbReference type="EMBL" id="PDLN01000002">
    <property type="protein sequence ID" value="RDW91933.1"/>
    <property type="molecule type" value="Genomic_DNA"/>
</dbReference>
<dbReference type="OrthoDB" id="5973539at2759"/>
<reference evidence="1 2" key="1">
    <citation type="journal article" date="2018" name="IMA Fungus">
        <title>IMA Genome-F 9: Draft genome sequence of Annulohypoxylon stygium, Aspergillus mulundensis, Berkeleyomyces basicola (syn. Thielaviopsis basicola), Ceratocystis smalleyi, two Cercospora beticola strains, Coleophoma cylindrospora, Fusarium fracticaudum, Phialophora cf. hyalina, and Morchella septimelata.</title>
        <authorList>
            <person name="Wingfield B.D."/>
            <person name="Bills G.F."/>
            <person name="Dong Y."/>
            <person name="Huang W."/>
            <person name="Nel W.J."/>
            <person name="Swalarsk-Parry B.S."/>
            <person name="Vaghefi N."/>
            <person name="Wilken P.M."/>
            <person name="An Z."/>
            <person name="de Beer Z.W."/>
            <person name="De Vos L."/>
            <person name="Chen L."/>
            <person name="Duong T.A."/>
            <person name="Gao Y."/>
            <person name="Hammerbacher A."/>
            <person name="Kikkert J.R."/>
            <person name="Li Y."/>
            <person name="Li H."/>
            <person name="Li K."/>
            <person name="Li Q."/>
            <person name="Liu X."/>
            <person name="Ma X."/>
            <person name="Naidoo K."/>
            <person name="Pethybridge S.J."/>
            <person name="Sun J."/>
            <person name="Steenkamp E.T."/>
            <person name="van der Nest M.A."/>
            <person name="van Wyk S."/>
            <person name="Wingfield M.J."/>
            <person name="Xiong C."/>
            <person name="Yue Q."/>
            <person name="Zhang X."/>
        </authorList>
    </citation>
    <scope>NUCLEOTIDE SEQUENCE [LARGE SCALE GENOMIC DNA]</scope>
    <source>
        <strain evidence="1 2">BP5796</strain>
    </source>
</reference>
<dbReference type="AlphaFoldDB" id="A0A3D8T039"/>
<keyword evidence="2" id="KW-1185">Reference proteome</keyword>
<accession>A0A3D8T039</accession>
<evidence type="ECO:0008006" key="3">
    <source>
        <dbReference type="Google" id="ProtNLM"/>
    </source>
</evidence>
<dbReference type="Proteomes" id="UP000256328">
    <property type="component" value="Unassembled WGS sequence"/>
</dbReference>
<sequence length="284" mass="31866">MTKEEHWAGVADAAMRRKLQNRLNKRASRQRKIQSAKAQTEIRPITFAEAYERLGQKVLFKPLSDPDSTAHNAALSQGQQASTHMCTTLTSALVERTIDFGRYFATTYRTCITSSPDFRTYVTRTSLYPLSVDHAVLTLMHFNLIRALTHNIEMLGVEPDQMMDDDWWRIGPRPINILLGHQNEKGNGEIMHAPMLESNVPSNMASHLLKFYSLPSETSVPDSGEEVGFTELSQYSMSSQSLEDTATEAAEPPAEGILSPATSLYFRQGSLNYATFTPFIPTWT</sequence>
<organism evidence="1 2">
    <name type="scientific">Coleophoma crateriformis</name>
    <dbReference type="NCBI Taxonomy" id="565419"/>
    <lineage>
        <taxon>Eukaryota</taxon>
        <taxon>Fungi</taxon>
        <taxon>Dikarya</taxon>
        <taxon>Ascomycota</taxon>
        <taxon>Pezizomycotina</taxon>
        <taxon>Leotiomycetes</taxon>
        <taxon>Helotiales</taxon>
        <taxon>Dermateaceae</taxon>
        <taxon>Coleophoma</taxon>
    </lineage>
</organism>
<proteinExistence type="predicted"/>
<protein>
    <recommendedName>
        <fullName evidence="3">BZIP domain-containing protein</fullName>
    </recommendedName>
</protein>
<evidence type="ECO:0000313" key="1">
    <source>
        <dbReference type="EMBL" id="RDW91933.1"/>
    </source>
</evidence>
<comment type="caution">
    <text evidence="1">The sequence shown here is derived from an EMBL/GenBank/DDBJ whole genome shotgun (WGS) entry which is preliminary data.</text>
</comment>
<name>A0A3D8T039_9HELO</name>
<gene>
    <name evidence="1" type="ORF">BP5796_01327</name>
</gene>
<evidence type="ECO:0000313" key="2">
    <source>
        <dbReference type="Proteomes" id="UP000256328"/>
    </source>
</evidence>